<evidence type="ECO:0000313" key="3">
    <source>
        <dbReference type="Proteomes" id="UP000449547"/>
    </source>
</evidence>
<evidence type="ECO:0000256" key="1">
    <source>
        <dbReference type="SAM" id="MobiDB-lite"/>
    </source>
</evidence>
<feature type="region of interest" description="Disordered" evidence="1">
    <location>
        <begin position="86"/>
        <end position="115"/>
    </location>
</feature>
<dbReference type="EMBL" id="SWFT01000058">
    <property type="protein sequence ID" value="KAA8904469.1"/>
    <property type="molecule type" value="Genomic_DNA"/>
</dbReference>
<dbReference type="OMA" id="LRVEFNY"/>
<name>A0A642USK9_DIURU</name>
<feature type="region of interest" description="Disordered" evidence="1">
    <location>
        <begin position="526"/>
        <end position="556"/>
    </location>
</feature>
<protein>
    <submittedName>
        <fullName evidence="2">Uncharacterized protein</fullName>
    </submittedName>
</protein>
<proteinExistence type="predicted"/>
<dbReference type="OrthoDB" id="4089008at2759"/>
<feature type="compositionally biased region" description="Gly residues" evidence="1">
    <location>
        <begin position="527"/>
        <end position="543"/>
    </location>
</feature>
<dbReference type="RefSeq" id="XP_034013307.1">
    <property type="nucleotide sequence ID" value="XM_034154495.1"/>
</dbReference>
<evidence type="ECO:0000313" key="2">
    <source>
        <dbReference type="EMBL" id="KAA8904469.1"/>
    </source>
</evidence>
<organism evidence="2 3">
    <name type="scientific">Diutina rugosa</name>
    <name type="common">Yeast</name>
    <name type="synonym">Candida rugosa</name>
    <dbReference type="NCBI Taxonomy" id="5481"/>
    <lineage>
        <taxon>Eukaryota</taxon>
        <taxon>Fungi</taxon>
        <taxon>Dikarya</taxon>
        <taxon>Ascomycota</taxon>
        <taxon>Saccharomycotina</taxon>
        <taxon>Pichiomycetes</taxon>
        <taxon>Debaryomycetaceae</taxon>
        <taxon>Diutina</taxon>
    </lineage>
</organism>
<accession>A0A642USK9</accession>
<dbReference type="GeneID" id="54780553"/>
<dbReference type="Proteomes" id="UP000449547">
    <property type="component" value="Unassembled WGS sequence"/>
</dbReference>
<keyword evidence="3" id="KW-1185">Reference proteome</keyword>
<comment type="caution">
    <text evidence="2">The sequence shown here is derived from an EMBL/GenBank/DDBJ whole genome shotgun (WGS) entry which is preliminary data.</text>
</comment>
<sequence>MDRKQGITHQIRSRLSAGAFADDRLWKRFSARRLELIDTLDLSSKKASEQEAEIQNVAESLRKEFGYSVEYTQDFDKLVRAAVQSVRRNRKRSSKSKKPDPKRQKHSTSSPESEEQFISEIARLRDVHDDVVDLSYPRTRAQSTVDHASATINHMLAQPKLPPLKQLDIRDTPDFDQGILKCRTILINLIDRSKSCAESVTKKSGNLQLLGQSVISACIAYVFEKSFDQVNPKSIDYLRGKLENPRHLAEFFRRLDPNAPQVTDEVAVISLYMLLGGCVKDFGFTSTMMPLAKMFFFCIMRDYPFFAKVATDFEYYEGRGAVVDTDNTPVAPAAPADTASAGAATVPPPVPTSVPASVPVPVAAPIPTPSTYPTTTTTAPTLPPLATLAEASARVLPIPSAISSTSHTPAATPHARSPVIAPVTASVTKHRKKVLLQFCDKVLEFSYPIQNSAPPRHGELIENARSAFHLANNTIVGLRDLRTHQHLSSDSDLERVFLHHEVIEIEVFTMGTKAIPIYELTSTVTGHQGGDGGNNNGNGGNSSGGTQPRYLLPPLKLPVDNFQPLL</sequence>
<reference evidence="2 3" key="1">
    <citation type="submission" date="2019-07" db="EMBL/GenBank/DDBJ databases">
        <title>Genome assembly of two rare yeast pathogens: Diutina rugosa and Trichomonascus ciferrii.</title>
        <authorList>
            <person name="Mixao V."/>
            <person name="Saus E."/>
            <person name="Hansen A."/>
            <person name="Lass-Flor C."/>
            <person name="Gabaldon T."/>
        </authorList>
    </citation>
    <scope>NUCLEOTIDE SEQUENCE [LARGE SCALE GENOMIC DNA]</scope>
    <source>
        <strain evidence="2 3">CBS 613</strain>
    </source>
</reference>
<dbReference type="Pfam" id="PF04001">
    <property type="entry name" value="Vhr1"/>
    <property type="match status" value="1"/>
</dbReference>
<dbReference type="VEuPathDB" id="FungiDB:DIURU_001900"/>
<gene>
    <name evidence="2" type="ORF">DIURU_001900</name>
</gene>
<feature type="compositionally biased region" description="Basic residues" evidence="1">
    <location>
        <begin position="87"/>
        <end position="96"/>
    </location>
</feature>
<dbReference type="InterPro" id="IPR007147">
    <property type="entry name" value="TF_Vhr"/>
</dbReference>
<dbReference type="AlphaFoldDB" id="A0A642USK9"/>